<dbReference type="EMBL" id="HBUF01188947">
    <property type="protein sequence ID" value="CAG6657576.1"/>
    <property type="molecule type" value="Transcribed_RNA"/>
</dbReference>
<name>A0A8D8ZNL1_9HEMI</name>
<reference evidence="1" key="1">
    <citation type="submission" date="2021-05" db="EMBL/GenBank/DDBJ databases">
        <authorList>
            <person name="Alioto T."/>
            <person name="Alioto T."/>
            <person name="Gomez Garrido J."/>
        </authorList>
    </citation>
    <scope>NUCLEOTIDE SEQUENCE</scope>
</reference>
<sequence>MNSRSSHNSEGIFLVKIFKHRRTSHNSEGNEDIIQVLIIKTRRGCQKRREIILFMVFRNSRNGYSVRKDQFFEYFIILNVFTVRRGSLNGKGITFIKYHISRLNCTVRSVRFHCY</sequence>
<dbReference type="EMBL" id="HBUF01522450">
    <property type="protein sequence ID" value="CAG6749258.1"/>
    <property type="molecule type" value="Transcribed_RNA"/>
</dbReference>
<dbReference type="EMBL" id="HBUF01188945">
    <property type="protein sequence ID" value="CAG6657574.1"/>
    <property type="molecule type" value="Transcribed_RNA"/>
</dbReference>
<organism evidence="1">
    <name type="scientific">Cacopsylla melanoneura</name>
    <dbReference type="NCBI Taxonomy" id="428564"/>
    <lineage>
        <taxon>Eukaryota</taxon>
        <taxon>Metazoa</taxon>
        <taxon>Ecdysozoa</taxon>
        <taxon>Arthropoda</taxon>
        <taxon>Hexapoda</taxon>
        <taxon>Insecta</taxon>
        <taxon>Pterygota</taxon>
        <taxon>Neoptera</taxon>
        <taxon>Paraneoptera</taxon>
        <taxon>Hemiptera</taxon>
        <taxon>Sternorrhyncha</taxon>
        <taxon>Psylloidea</taxon>
        <taxon>Psyllidae</taxon>
        <taxon>Psyllinae</taxon>
        <taxon>Cacopsylla</taxon>
    </lineage>
</organism>
<dbReference type="EMBL" id="HBUF01522448">
    <property type="protein sequence ID" value="CAG6749255.1"/>
    <property type="molecule type" value="Transcribed_RNA"/>
</dbReference>
<dbReference type="EMBL" id="HBUF01522451">
    <property type="protein sequence ID" value="CAG6749260.1"/>
    <property type="molecule type" value="Transcribed_RNA"/>
</dbReference>
<proteinExistence type="predicted"/>
<dbReference type="EMBL" id="HBUF01188946">
    <property type="protein sequence ID" value="CAG6657575.1"/>
    <property type="molecule type" value="Transcribed_RNA"/>
</dbReference>
<evidence type="ECO:0000313" key="1">
    <source>
        <dbReference type="EMBL" id="CAG6749257.1"/>
    </source>
</evidence>
<dbReference type="AlphaFoldDB" id="A0A8D8ZNL1"/>
<protein>
    <submittedName>
        <fullName evidence="1">Uncharacterized protein</fullName>
    </submittedName>
</protein>
<accession>A0A8D8ZNL1</accession>
<dbReference type="EMBL" id="HBUF01522452">
    <property type="protein sequence ID" value="CAG6749261.1"/>
    <property type="molecule type" value="Transcribed_RNA"/>
</dbReference>
<dbReference type="EMBL" id="HBUF01522449">
    <property type="protein sequence ID" value="CAG6749257.1"/>
    <property type="molecule type" value="Transcribed_RNA"/>
</dbReference>